<evidence type="ECO:0000313" key="2">
    <source>
        <dbReference type="Proteomes" id="UP000464495"/>
    </source>
</evidence>
<evidence type="ECO:0000313" key="1">
    <source>
        <dbReference type="EMBL" id="QHQ34229.1"/>
    </source>
</evidence>
<dbReference type="RefSeq" id="WP_161860800.1">
    <property type="nucleotide sequence ID" value="NZ_CP046620.1"/>
</dbReference>
<gene>
    <name evidence="1" type="ORF">GO499_02995</name>
</gene>
<dbReference type="Proteomes" id="UP000464495">
    <property type="component" value="Chromosome"/>
</dbReference>
<dbReference type="AlphaFoldDB" id="A0A6P1SYY5"/>
<sequence length="65" mass="7415">MSFETLKASISLLLDQMVNQPEDAHQIEESIREKIAEFRSLGLPVPEDFKSFEASLSRDLARHRG</sequence>
<organism evidence="1 2">
    <name type="scientific">Algicella marina</name>
    <dbReference type="NCBI Taxonomy" id="2683284"/>
    <lineage>
        <taxon>Bacteria</taxon>
        <taxon>Pseudomonadati</taxon>
        <taxon>Pseudomonadota</taxon>
        <taxon>Alphaproteobacteria</taxon>
        <taxon>Rhodobacterales</taxon>
        <taxon>Paracoccaceae</taxon>
        <taxon>Algicella</taxon>
    </lineage>
</organism>
<proteinExistence type="predicted"/>
<dbReference type="KEGG" id="amaq:GO499_02995"/>
<dbReference type="EMBL" id="CP046620">
    <property type="protein sequence ID" value="QHQ34229.1"/>
    <property type="molecule type" value="Genomic_DNA"/>
</dbReference>
<name>A0A6P1SYY5_9RHOB</name>
<accession>A0A6P1SYY5</accession>
<keyword evidence="2" id="KW-1185">Reference proteome</keyword>
<reference evidence="1 2" key="1">
    <citation type="submission" date="2019-12" db="EMBL/GenBank/DDBJ databases">
        <title>Complete genome sequence of Algicella marina strain 9Alg 56(T) isolated from the red alga Tichocarpus crinitus.</title>
        <authorList>
            <person name="Kim S.-G."/>
            <person name="Nedashkovskaya O.I."/>
        </authorList>
    </citation>
    <scope>NUCLEOTIDE SEQUENCE [LARGE SCALE GENOMIC DNA]</scope>
    <source>
        <strain evidence="1 2">9Alg 56</strain>
    </source>
</reference>
<protein>
    <submittedName>
        <fullName evidence="1">Uncharacterized protein</fullName>
    </submittedName>
</protein>